<keyword evidence="3" id="KW-1133">Transmembrane helix</keyword>
<feature type="disulfide bond" evidence="1">
    <location>
        <begin position="312"/>
        <end position="321"/>
    </location>
</feature>
<evidence type="ECO:0000256" key="1">
    <source>
        <dbReference type="PROSITE-ProRule" id="PRU00076"/>
    </source>
</evidence>
<gene>
    <name evidence="5" type="primary">Notch4</name>
    <name evidence="5" type="ORF">T12_5342</name>
</gene>
<evidence type="ECO:0000313" key="6">
    <source>
        <dbReference type="Proteomes" id="UP000054783"/>
    </source>
</evidence>
<evidence type="ECO:0000256" key="3">
    <source>
        <dbReference type="SAM" id="Phobius"/>
    </source>
</evidence>
<dbReference type="AlphaFoldDB" id="A0A0V0ZNS8"/>
<feature type="transmembrane region" description="Helical" evidence="3">
    <location>
        <begin position="339"/>
        <end position="359"/>
    </location>
</feature>
<dbReference type="Gene3D" id="2.10.25.10">
    <property type="entry name" value="Laminin"/>
    <property type="match status" value="2"/>
</dbReference>
<accession>A0A0V0ZNS8</accession>
<dbReference type="SUPFAM" id="SSF57196">
    <property type="entry name" value="EGF/Laminin"/>
    <property type="match status" value="2"/>
</dbReference>
<feature type="disulfide bond" evidence="1">
    <location>
        <begin position="273"/>
        <end position="282"/>
    </location>
</feature>
<evidence type="ECO:0000259" key="4">
    <source>
        <dbReference type="PROSITE" id="PS50026"/>
    </source>
</evidence>
<feature type="region of interest" description="Disordered" evidence="2">
    <location>
        <begin position="368"/>
        <end position="392"/>
    </location>
</feature>
<dbReference type="SMART" id="SM00181">
    <property type="entry name" value="EGF"/>
    <property type="match status" value="2"/>
</dbReference>
<name>A0A0V0ZNS8_9BILA</name>
<proteinExistence type="predicted"/>
<keyword evidence="1" id="KW-1015">Disulfide bond</keyword>
<evidence type="ECO:0000313" key="5">
    <source>
        <dbReference type="EMBL" id="KRY13843.1"/>
    </source>
</evidence>
<reference evidence="5 6" key="1">
    <citation type="submission" date="2015-01" db="EMBL/GenBank/DDBJ databases">
        <title>Evolution of Trichinella species and genotypes.</title>
        <authorList>
            <person name="Korhonen P.K."/>
            <person name="Edoardo P."/>
            <person name="Giuseppe L.R."/>
            <person name="Gasser R.B."/>
        </authorList>
    </citation>
    <scope>NUCLEOTIDE SEQUENCE [LARGE SCALE GENOMIC DNA]</scope>
    <source>
        <strain evidence="5">ISS2496</strain>
    </source>
</reference>
<feature type="domain" description="EGF-like" evidence="4">
    <location>
        <begin position="285"/>
        <end position="322"/>
    </location>
</feature>
<dbReference type="PROSITE" id="PS50026">
    <property type="entry name" value="EGF_3"/>
    <property type="match status" value="2"/>
</dbReference>
<feature type="domain" description="EGF-like" evidence="4">
    <location>
        <begin position="246"/>
        <end position="283"/>
    </location>
</feature>
<protein>
    <submittedName>
        <fullName evidence="5">Neurogenic locus notch-like protein 4</fullName>
    </submittedName>
</protein>
<dbReference type="OrthoDB" id="5917911at2759"/>
<comment type="caution">
    <text evidence="1">Lacks conserved residue(s) required for the propagation of feature annotation.</text>
</comment>
<comment type="caution">
    <text evidence="5">The sequence shown here is derived from an EMBL/GenBank/DDBJ whole genome shotgun (WGS) entry which is preliminary data.</text>
</comment>
<dbReference type="InterPro" id="IPR000742">
    <property type="entry name" value="EGF"/>
</dbReference>
<dbReference type="PROSITE" id="PS00022">
    <property type="entry name" value="EGF_1"/>
    <property type="match status" value="1"/>
</dbReference>
<sequence length="392" mass="45017">MPETKGDNTLLGKMVNFCKYNFKNGQLLSYLNEEATRYHQYYKYPEKEITVHSGTEVGKTRRVGNETRYNAYWKMMGPHDCYINTAIFFNRSTDEISTTHMERCVNYFYSYNEMKEFKHAIVHPWWQNYNFSESEKKHSMALDTMCKCMKIQSNTNEYKFATPILNCSADICEYFACVSESYKNCIDERIEQCTFAPNENICREYTYVRHQEAEIPYGKECPARDYGEICDCPCSDLEWSEWSAKTEITCNNGKECLNGGNCSLVDGKHICVCSPVYSGKFCESHTGLCKKNSCKNGGCCAVLSETHFQCLCAHGFKGTLCEEAVSTLEEIAITLSNSYVTIVIAICSLVAVAFLYLSGKAVRRHRKRRRARYSRQLKAPKEPKTLSTETNL</sequence>
<keyword evidence="6" id="KW-1185">Reference proteome</keyword>
<keyword evidence="3" id="KW-0812">Transmembrane</keyword>
<organism evidence="5 6">
    <name type="scientific">Trichinella patagoniensis</name>
    <dbReference type="NCBI Taxonomy" id="990121"/>
    <lineage>
        <taxon>Eukaryota</taxon>
        <taxon>Metazoa</taxon>
        <taxon>Ecdysozoa</taxon>
        <taxon>Nematoda</taxon>
        <taxon>Enoplea</taxon>
        <taxon>Dorylaimia</taxon>
        <taxon>Trichinellida</taxon>
        <taxon>Trichinellidae</taxon>
        <taxon>Trichinella</taxon>
    </lineage>
</organism>
<keyword evidence="3" id="KW-0472">Membrane</keyword>
<dbReference type="PROSITE" id="PS01186">
    <property type="entry name" value="EGF_2"/>
    <property type="match status" value="1"/>
</dbReference>
<dbReference type="STRING" id="990121.A0A0V0ZNS8"/>
<dbReference type="EMBL" id="JYDQ01000130">
    <property type="protein sequence ID" value="KRY13843.1"/>
    <property type="molecule type" value="Genomic_DNA"/>
</dbReference>
<dbReference type="Proteomes" id="UP000054783">
    <property type="component" value="Unassembled WGS sequence"/>
</dbReference>
<evidence type="ECO:0000256" key="2">
    <source>
        <dbReference type="SAM" id="MobiDB-lite"/>
    </source>
</evidence>
<keyword evidence="1" id="KW-0245">EGF-like domain</keyword>